<dbReference type="InterPro" id="IPR036640">
    <property type="entry name" value="ABC1_TM_sf"/>
</dbReference>
<dbReference type="EMBL" id="JAAIUW010000011">
    <property type="protein sequence ID" value="KAF7810279.1"/>
    <property type="molecule type" value="Genomic_DNA"/>
</dbReference>
<dbReference type="PROSITE" id="PS51038">
    <property type="entry name" value="BAH"/>
    <property type="match status" value="1"/>
</dbReference>
<feature type="compositionally biased region" description="Basic and acidic residues" evidence="4">
    <location>
        <begin position="24"/>
        <end position="40"/>
    </location>
</feature>
<feature type="region of interest" description="Disordered" evidence="4">
    <location>
        <begin position="24"/>
        <end position="50"/>
    </location>
</feature>
<dbReference type="Gene3D" id="2.30.30.490">
    <property type="match status" value="1"/>
</dbReference>
<keyword evidence="1 5" id="KW-0812">Transmembrane</keyword>
<feature type="compositionally biased region" description="Polar residues" evidence="4">
    <location>
        <begin position="256"/>
        <end position="269"/>
    </location>
</feature>
<organism evidence="9 10">
    <name type="scientific">Senna tora</name>
    <dbReference type="NCBI Taxonomy" id="362788"/>
    <lineage>
        <taxon>Eukaryota</taxon>
        <taxon>Viridiplantae</taxon>
        <taxon>Streptophyta</taxon>
        <taxon>Embryophyta</taxon>
        <taxon>Tracheophyta</taxon>
        <taxon>Spermatophyta</taxon>
        <taxon>Magnoliopsida</taxon>
        <taxon>eudicotyledons</taxon>
        <taxon>Gunneridae</taxon>
        <taxon>Pentapetalae</taxon>
        <taxon>rosids</taxon>
        <taxon>fabids</taxon>
        <taxon>Fabales</taxon>
        <taxon>Fabaceae</taxon>
        <taxon>Caesalpinioideae</taxon>
        <taxon>Cassia clade</taxon>
        <taxon>Senna</taxon>
    </lineage>
</organism>
<dbReference type="Proteomes" id="UP000634136">
    <property type="component" value="Unassembled WGS sequence"/>
</dbReference>
<dbReference type="PANTHER" id="PTHR46871:SF1">
    <property type="entry name" value="BROMO-ADJACENT HOMOLOGY (BAH) DOMAIN-CONTAINING PROTEIN"/>
    <property type="match status" value="1"/>
</dbReference>
<dbReference type="Pfam" id="PF01426">
    <property type="entry name" value="BAH"/>
    <property type="match status" value="1"/>
</dbReference>
<reference evidence="9" key="1">
    <citation type="submission" date="2020-09" db="EMBL/GenBank/DDBJ databases">
        <title>Genome-Enabled Discovery of Anthraquinone Biosynthesis in Senna tora.</title>
        <authorList>
            <person name="Kang S.-H."/>
            <person name="Pandey R.P."/>
            <person name="Lee C.-M."/>
            <person name="Sim J.-S."/>
            <person name="Jeong J.-T."/>
            <person name="Choi B.-S."/>
            <person name="Jung M."/>
            <person name="Ginzburg D."/>
            <person name="Zhao K."/>
            <person name="Won S.Y."/>
            <person name="Oh T.-J."/>
            <person name="Yu Y."/>
            <person name="Kim N.-H."/>
            <person name="Lee O.R."/>
            <person name="Lee T.-H."/>
            <person name="Bashyal P."/>
            <person name="Kim T.-S."/>
            <person name="Lee W.-H."/>
            <person name="Kawkins C."/>
            <person name="Kim C.-K."/>
            <person name="Kim J.S."/>
            <person name="Ahn B.O."/>
            <person name="Rhee S.Y."/>
            <person name="Sohng J.K."/>
        </authorList>
    </citation>
    <scope>NUCLEOTIDE SEQUENCE</scope>
    <source>
        <tissue evidence="9">Leaf</tissue>
    </source>
</reference>
<name>A0A834SUQ6_9FABA</name>
<evidence type="ECO:0000256" key="2">
    <source>
        <dbReference type="ARBA" id="ARBA00022989"/>
    </source>
</evidence>
<evidence type="ECO:0000259" key="7">
    <source>
        <dbReference type="PROSITE" id="PS51038"/>
    </source>
</evidence>
<feature type="compositionally biased region" description="Basic and acidic residues" evidence="4">
    <location>
        <begin position="316"/>
        <end position="327"/>
    </location>
</feature>
<keyword evidence="10" id="KW-1185">Reference proteome</keyword>
<dbReference type="InterPro" id="IPR003618">
    <property type="entry name" value="TFIIS_cen_dom"/>
</dbReference>
<comment type="caution">
    <text evidence="9">The sequence shown here is derived from an EMBL/GenBank/DDBJ whole genome shotgun (WGS) entry which is preliminary data.</text>
</comment>
<evidence type="ECO:0000256" key="5">
    <source>
        <dbReference type="SAM" id="Phobius"/>
    </source>
</evidence>
<dbReference type="GO" id="GO:0003682">
    <property type="term" value="F:chromatin binding"/>
    <property type="evidence" value="ECO:0007669"/>
    <property type="project" value="InterPro"/>
</dbReference>
<dbReference type="PROSITE" id="PS50929">
    <property type="entry name" value="ABC_TM1F"/>
    <property type="match status" value="1"/>
</dbReference>
<dbReference type="InterPro" id="IPR001025">
    <property type="entry name" value="BAH_dom"/>
</dbReference>
<evidence type="ECO:0000259" key="6">
    <source>
        <dbReference type="PROSITE" id="PS50929"/>
    </source>
</evidence>
<feature type="transmembrane region" description="Helical" evidence="5">
    <location>
        <begin position="468"/>
        <end position="487"/>
    </location>
</feature>
<dbReference type="SMART" id="SM00510">
    <property type="entry name" value="TFS2M"/>
    <property type="match status" value="1"/>
</dbReference>
<proteinExistence type="predicted"/>
<dbReference type="OrthoDB" id="1922186at2759"/>
<keyword evidence="3 5" id="KW-0472">Membrane</keyword>
<evidence type="ECO:0000259" key="8">
    <source>
        <dbReference type="PROSITE" id="PS51321"/>
    </source>
</evidence>
<dbReference type="GO" id="GO:0005524">
    <property type="term" value="F:ATP binding"/>
    <property type="evidence" value="ECO:0007669"/>
    <property type="project" value="InterPro"/>
</dbReference>
<protein>
    <submittedName>
        <fullName evidence="9">ABC transporter F family member 4</fullName>
    </submittedName>
</protein>
<dbReference type="Gene3D" id="1.20.1560.10">
    <property type="entry name" value="ABC transporter type 1, transmembrane domain"/>
    <property type="match status" value="1"/>
</dbReference>
<dbReference type="GO" id="GO:0016020">
    <property type="term" value="C:membrane"/>
    <property type="evidence" value="ECO:0007669"/>
    <property type="project" value="InterPro"/>
</dbReference>
<feature type="domain" description="ABC transmembrane type-1" evidence="6">
    <location>
        <begin position="438"/>
        <end position="503"/>
    </location>
</feature>
<evidence type="ECO:0000256" key="1">
    <source>
        <dbReference type="ARBA" id="ARBA00022692"/>
    </source>
</evidence>
<evidence type="ECO:0000256" key="3">
    <source>
        <dbReference type="ARBA" id="ARBA00023136"/>
    </source>
</evidence>
<dbReference type="GO" id="GO:0140359">
    <property type="term" value="F:ABC-type transporter activity"/>
    <property type="evidence" value="ECO:0007669"/>
    <property type="project" value="InterPro"/>
</dbReference>
<dbReference type="Gene3D" id="1.10.472.30">
    <property type="entry name" value="Transcription elongation factor S-II, central domain"/>
    <property type="match status" value="1"/>
</dbReference>
<feature type="compositionally biased region" description="Basic residues" evidence="4">
    <location>
        <begin position="232"/>
        <end position="241"/>
    </location>
</feature>
<evidence type="ECO:0000313" key="9">
    <source>
        <dbReference type="EMBL" id="KAF7810279.1"/>
    </source>
</evidence>
<evidence type="ECO:0000313" key="10">
    <source>
        <dbReference type="Proteomes" id="UP000634136"/>
    </source>
</evidence>
<dbReference type="GO" id="GO:0006351">
    <property type="term" value="P:DNA-templated transcription"/>
    <property type="evidence" value="ECO:0007669"/>
    <property type="project" value="InterPro"/>
</dbReference>
<gene>
    <name evidence="9" type="ORF">G2W53_037022</name>
</gene>
<feature type="domain" description="TFIIS central" evidence="8">
    <location>
        <begin position="293"/>
        <end position="449"/>
    </location>
</feature>
<dbReference type="SUPFAM" id="SSF46942">
    <property type="entry name" value="Elongation factor TFIIS domain 2"/>
    <property type="match status" value="1"/>
</dbReference>
<dbReference type="PROSITE" id="PS51321">
    <property type="entry name" value="TFIIS_CENTRAL"/>
    <property type="match status" value="1"/>
</dbReference>
<dbReference type="PANTHER" id="PTHR46871">
    <property type="entry name" value="BROMO-ADJACENT HOMOLOGY (BAH) DOMAIN-CONTAINING PROTEIN"/>
    <property type="match status" value="1"/>
</dbReference>
<dbReference type="AlphaFoldDB" id="A0A834SUQ6"/>
<sequence>MKTNHRTFRSSSNNLLLLRRIGSKRADGEEEQPQHEDAKPIGDAIRFSGKGRGRRKHYESFEYDGNQYVVVSFTEDPVLLVPEDKGQKPYVAIIKDIIQSQNGSMMVTGQWFYRPEEAERKGGGNWQSHDSRDLFYSFHRDEVPAESVMHKCVVHFVPIQKQLPNRKQHPGFIVQKVYDFVEKKLWKLTDKEYEETEQQEIDDLVQKTLERLGDLPDIEAEDTLADKEDQMKKKRGLKRKNISPLNVSREEKETPSPKNDQNLKSTTPGSCVNTDSEHYCILSKFKALTGDTRRDKWLEKLLQTVQGICISDDSRLRDDKGDDKSDAVHSGSNKGSLEIANECQDKGQKSSKFFIWPDSAVPAIVALEKASHDALSTDYMKYNQKLRTLYFNLKGGTLLAHRLLNGELEPPKMINLSSIELKKGMTAEEIEKEQQKQLGNFIHYMATFVSGFVVGFTAVWQLALVTLAVVPMIAVIGGIHTTTLAKLSGKSQEALSQAGNTVE</sequence>
<dbReference type="InterPro" id="IPR043151">
    <property type="entry name" value="BAH_sf"/>
</dbReference>
<feature type="region of interest" description="Disordered" evidence="4">
    <location>
        <begin position="220"/>
        <end position="269"/>
    </location>
</feature>
<dbReference type="InterPro" id="IPR011527">
    <property type="entry name" value="ABC1_TM_dom"/>
</dbReference>
<dbReference type="Pfam" id="PF07500">
    <property type="entry name" value="TFIIS_M"/>
    <property type="match status" value="1"/>
</dbReference>
<dbReference type="SUPFAM" id="SSF90123">
    <property type="entry name" value="ABC transporter transmembrane region"/>
    <property type="match status" value="1"/>
</dbReference>
<accession>A0A834SUQ6</accession>
<feature type="region of interest" description="Disordered" evidence="4">
    <location>
        <begin position="316"/>
        <end position="336"/>
    </location>
</feature>
<keyword evidence="2 5" id="KW-1133">Transmembrane helix</keyword>
<evidence type="ECO:0000256" key="4">
    <source>
        <dbReference type="SAM" id="MobiDB-lite"/>
    </source>
</evidence>
<feature type="domain" description="BAH" evidence="7">
    <location>
        <begin position="70"/>
        <end position="189"/>
    </location>
</feature>
<dbReference type="SMART" id="SM00439">
    <property type="entry name" value="BAH"/>
    <property type="match status" value="1"/>
</dbReference>
<dbReference type="InterPro" id="IPR036575">
    <property type="entry name" value="TFIIS_cen_dom_sf"/>
</dbReference>
<dbReference type="CDD" id="cd04713">
    <property type="entry name" value="BAH_plant_3"/>
    <property type="match status" value="1"/>
</dbReference>